<evidence type="ECO:0000313" key="8">
    <source>
        <dbReference type="Proteomes" id="UP000717328"/>
    </source>
</evidence>
<sequence>MFARLSTVILAALPLLAVAAPAPDNTNTCGTGTMACCNTSQQTGSTNSANVLSGLDFLALITGIQGTNAPVQATCSPINAAAIGGTQCGAQTICCDNNQSNALIAANCNAISL</sequence>
<dbReference type="SMART" id="SM00075">
    <property type="entry name" value="HYDRO"/>
    <property type="match status" value="1"/>
</dbReference>
<dbReference type="InterPro" id="IPR001338">
    <property type="entry name" value="Class_I_Hydrophobin"/>
</dbReference>
<reference evidence="7" key="2">
    <citation type="submission" date="2021-10" db="EMBL/GenBank/DDBJ databases">
        <title>Phylogenomics reveals ancestral predisposition of the termite-cultivated fungus Termitomyces towards a domesticated lifestyle.</title>
        <authorList>
            <person name="Auxier B."/>
            <person name="Grum-Grzhimaylo A."/>
            <person name="Cardenas M.E."/>
            <person name="Lodge J.D."/>
            <person name="Laessoe T."/>
            <person name="Pedersen O."/>
            <person name="Smith M.E."/>
            <person name="Kuyper T.W."/>
            <person name="Franco-Molano E.A."/>
            <person name="Baroni T.J."/>
            <person name="Aanen D.K."/>
        </authorList>
    </citation>
    <scope>NUCLEOTIDE SEQUENCE</scope>
    <source>
        <strain evidence="7">D49</strain>
    </source>
</reference>
<feature type="chain" id="PRO_5040530902" description="Hydrophobin" evidence="6">
    <location>
        <begin position="20"/>
        <end position="113"/>
    </location>
</feature>
<gene>
    <name evidence="7" type="ORF">H0H81_011673</name>
</gene>
<organism evidence="7 8">
    <name type="scientific">Sphagnurus paluster</name>
    <dbReference type="NCBI Taxonomy" id="117069"/>
    <lineage>
        <taxon>Eukaryota</taxon>
        <taxon>Fungi</taxon>
        <taxon>Dikarya</taxon>
        <taxon>Basidiomycota</taxon>
        <taxon>Agaricomycotina</taxon>
        <taxon>Agaricomycetes</taxon>
        <taxon>Agaricomycetidae</taxon>
        <taxon>Agaricales</taxon>
        <taxon>Tricholomatineae</taxon>
        <taxon>Lyophyllaceae</taxon>
        <taxon>Sphagnurus</taxon>
    </lineage>
</organism>
<keyword evidence="8" id="KW-1185">Reference proteome</keyword>
<dbReference type="GO" id="GO:0005199">
    <property type="term" value="F:structural constituent of cell wall"/>
    <property type="evidence" value="ECO:0007669"/>
    <property type="project" value="InterPro"/>
</dbReference>
<accession>A0A9P7G0L9</accession>
<keyword evidence="3 6" id="KW-0134">Cell wall</keyword>
<evidence type="ECO:0000256" key="4">
    <source>
        <dbReference type="ARBA" id="ARBA00022525"/>
    </source>
</evidence>
<dbReference type="AlphaFoldDB" id="A0A9P7G0L9"/>
<keyword evidence="5 6" id="KW-1015">Disulfide bond</keyword>
<name>A0A9P7G0L9_9AGAR</name>
<evidence type="ECO:0000256" key="5">
    <source>
        <dbReference type="ARBA" id="ARBA00023157"/>
    </source>
</evidence>
<evidence type="ECO:0000313" key="7">
    <source>
        <dbReference type="EMBL" id="KAG5638587.1"/>
    </source>
</evidence>
<dbReference type="GO" id="GO:0009277">
    <property type="term" value="C:fungal-type cell wall"/>
    <property type="evidence" value="ECO:0007669"/>
    <property type="project" value="InterPro"/>
</dbReference>
<comment type="subcellular location">
    <subcellularLocation>
        <location evidence="1 6">Secreted</location>
        <location evidence="1 6">Cell wall</location>
    </subcellularLocation>
</comment>
<dbReference type="Proteomes" id="UP000717328">
    <property type="component" value="Unassembled WGS sequence"/>
</dbReference>
<evidence type="ECO:0000256" key="6">
    <source>
        <dbReference type="RuleBase" id="RU365009"/>
    </source>
</evidence>
<evidence type="ECO:0000256" key="1">
    <source>
        <dbReference type="ARBA" id="ARBA00004191"/>
    </source>
</evidence>
<dbReference type="OrthoDB" id="4225815at2759"/>
<proteinExistence type="inferred from homology"/>
<evidence type="ECO:0000256" key="3">
    <source>
        <dbReference type="ARBA" id="ARBA00022512"/>
    </source>
</evidence>
<comment type="similarity">
    <text evidence="2 6">Belongs to the fungal hydrophobin family.</text>
</comment>
<keyword evidence="6" id="KW-0732">Signal</keyword>
<keyword evidence="4 6" id="KW-0964">Secreted</keyword>
<dbReference type="CDD" id="cd23507">
    <property type="entry name" value="hydrophobin_I"/>
    <property type="match status" value="1"/>
</dbReference>
<comment type="caution">
    <text evidence="7">The sequence shown here is derived from an EMBL/GenBank/DDBJ whole genome shotgun (WGS) entry which is preliminary data.</text>
</comment>
<dbReference type="Pfam" id="PF01185">
    <property type="entry name" value="Hydrophobin"/>
    <property type="match status" value="1"/>
</dbReference>
<protein>
    <recommendedName>
        <fullName evidence="6">Hydrophobin</fullName>
    </recommendedName>
</protein>
<dbReference type="EMBL" id="JABCKI010005754">
    <property type="protein sequence ID" value="KAG5638587.1"/>
    <property type="molecule type" value="Genomic_DNA"/>
</dbReference>
<evidence type="ECO:0000256" key="2">
    <source>
        <dbReference type="ARBA" id="ARBA00010446"/>
    </source>
</evidence>
<reference evidence="7" key="1">
    <citation type="submission" date="2021-02" db="EMBL/GenBank/DDBJ databases">
        <authorList>
            <person name="Nieuwenhuis M."/>
            <person name="Van De Peppel L.J.J."/>
        </authorList>
    </citation>
    <scope>NUCLEOTIDE SEQUENCE</scope>
    <source>
        <strain evidence="7">D49</strain>
    </source>
</reference>
<feature type="signal peptide" evidence="6">
    <location>
        <begin position="1"/>
        <end position="19"/>
    </location>
</feature>